<dbReference type="PANTHER" id="PTHR43386:SF2">
    <property type="entry name" value="OLIGOPEPTIDE TRANSPORT SYSTEM PERMEASE PROTEIN OPPC"/>
    <property type="match status" value="1"/>
</dbReference>
<feature type="transmembrane region" description="Helical" evidence="12">
    <location>
        <begin position="73"/>
        <end position="95"/>
    </location>
</feature>
<dbReference type="InterPro" id="IPR035906">
    <property type="entry name" value="MetI-like_sf"/>
</dbReference>
<comment type="subcellular location">
    <subcellularLocation>
        <location evidence="1">Cell inner membrane</location>
        <topology evidence="1">Multi-pass membrane protein</topology>
    </subcellularLocation>
    <subcellularLocation>
        <location evidence="12">Cell membrane</location>
        <topology evidence="12">Multi-pass membrane protein</topology>
    </subcellularLocation>
</comment>
<evidence type="ECO:0000256" key="7">
    <source>
        <dbReference type="ARBA" id="ARBA00022927"/>
    </source>
</evidence>
<dbReference type="Proteomes" id="UP000296352">
    <property type="component" value="Chromosome"/>
</dbReference>
<sequence length="340" mass="36273">MTTPNKPQQSKGIEPLKARADKGTGELSPQAEVAAHNQLTAAEAEALASADAAETSGTSRAKLYIRRFFRNKLAVVGLIIFLALALFSIFGGFFAKWHYTEPDFLSLAVPPNDEHWFGTDNSGMDLYAQIVHGIGRSLTIAVIVSAATLVISALVGAGAALWGGAPEKVVLAIIHFLLSVPTFLIIALLVSDSGGDWRLLIVVLIAFGWMYQARVIWSLALSIREQDYIRAARYMGVSRFTTVVRHVIPNIGSLLIIQFVFGIVGTVGSETALSFLGLGVKLPDVSLGTLLQGGTATLRSTPWLFYFPAGALTLLTVSMAFIGDGLRDALDPNSKSGGKA</sequence>
<dbReference type="GO" id="GO:0055085">
    <property type="term" value="P:transmembrane transport"/>
    <property type="evidence" value="ECO:0007669"/>
    <property type="project" value="InterPro"/>
</dbReference>
<feature type="transmembrane region" description="Helical" evidence="12">
    <location>
        <begin position="138"/>
        <end position="162"/>
    </location>
</feature>
<evidence type="ECO:0000256" key="3">
    <source>
        <dbReference type="ARBA" id="ARBA00022475"/>
    </source>
</evidence>
<evidence type="ECO:0000256" key="9">
    <source>
        <dbReference type="ARBA" id="ARBA00023136"/>
    </source>
</evidence>
<keyword evidence="6" id="KW-0571">Peptide transport</keyword>
<dbReference type="InterPro" id="IPR025966">
    <property type="entry name" value="OppC_N"/>
</dbReference>
<name>A0A4P7QFG6_9CORY</name>
<dbReference type="Pfam" id="PF00528">
    <property type="entry name" value="BPD_transp_1"/>
    <property type="match status" value="1"/>
</dbReference>
<dbReference type="KEGG" id="cee:CENDO_01890"/>
<reference evidence="15 16" key="1">
    <citation type="submission" date="2019-04" db="EMBL/GenBank/DDBJ databases">
        <title>Corynebacterium endometrii sp. nov., isolated from the uterus of a cow with endometritis.</title>
        <authorList>
            <person name="Ballas P."/>
            <person name="Ruckert C."/>
            <person name="Wagener K."/>
            <person name="Drillich M."/>
            <person name="Kaempfer P."/>
            <person name="Busse H.-J."/>
            <person name="Ehling-Schulz M."/>
        </authorList>
    </citation>
    <scope>NUCLEOTIDE SEQUENCE [LARGE SCALE GENOMIC DNA]</scope>
    <source>
        <strain evidence="15 16">LMM-1653</strain>
    </source>
</reference>
<dbReference type="Gene3D" id="1.10.3720.10">
    <property type="entry name" value="MetI-like"/>
    <property type="match status" value="1"/>
</dbReference>
<accession>A0A4P7QFG6</accession>
<dbReference type="PROSITE" id="PS50928">
    <property type="entry name" value="ABC_TM1"/>
    <property type="match status" value="1"/>
</dbReference>
<feature type="transmembrane region" description="Helical" evidence="12">
    <location>
        <begin position="243"/>
        <end position="265"/>
    </location>
</feature>
<evidence type="ECO:0000256" key="4">
    <source>
        <dbReference type="ARBA" id="ARBA00022519"/>
    </source>
</evidence>
<dbReference type="OrthoDB" id="9812701at2"/>
<keyword evidence="9 12" id="KW-0472">Membrane</keyword>
<evidence type="ECO:0000256" key="10">
    <source>
        <dbReference type="ARBA" id="ARBA00024202"/>
    </source>
</evidence>
<feature type="transmembrane region" description="Helical" evidence="12">
    <location>
        <begin position="169"/>
        <end position="191"/>
    </location>
</feature>
<feature type="transmembrane region" description="Helical" evidence="12">
    <location>
        <begin position="197"/>
        <end position="222"/>
    </location>
</feature>
<keyword evidence="8 12" id="KW-1133">Transmembrane helix</keyword>
<evidence type="ECO:0000313" key="16">
    <source>
        <dbReference type="Proteomes" id="UP000296352"/>
    </source>
</evidence>
<dbReference type="RefSeq" id="WP_136140513.1">
    <property type="nucleotide sequence ID" value="NZ_CP039247.1"/>
</dbReference>
<evidence type="ECO:0000256" key="13">
    <source>
        <dbReference type="SAM" id="MobiDB-lite"/>
    </source>
</evidence>
<keyword evidence="5 12" id="KW-0812">Transmembrane</keyword>
<dbReference type="AlphaFoldDB" id="A0A4P7QFG6"/>
<keyword evidence="3" id="KW-1003">Cell membrane</keyword>
<dbReference type="InterPro" id="IPR000515">
    <property type="entry name" value="MetI-like"/>
</dbReference>
<evidence type="ECO:0000256" key="12">
    <source>
        <dbReference type="RuleBase" id="RU363032"/>
    </source>
</evidence>
<feature type="transmembrane region" description="Helical" evidence="12">
    <location>
        <begin position="303"/>
        <end position="322"/>
    </location>
</feature>
<dbReference type="PANTHER" id="PTHR43386">
    <property type="entry name" value="OLIGOPEPTIDE TRANSPORT SYSTEM PERMEASE PROTEIN APPC"/>
    <property type="match status" value="1"/>
</dbReference>
<feature type="compositionally biased region" description="Polar residues" evidence="13">
    <location>
        <begin position="1"/>
        <end position="11"/>
    </location>
</feature>
<feature type="region of interest" description="Disordered" evidence="13">
    <location>
        <begin position="1"/>
        <end position="29"/>
    </location>
</feature>
<keyword evidence="16" id="KW-1185">Reference proteome</keyword>
<feature type="compositionally biased region" description="Basic and acidic residues" evidence="13">
    <location>
        <begin position="14"/>
        <end position="24"/>
    </location>
</feature>
<evidence type="ECO:0000256" key="5">
    <source>
        <dbReference type="ARBA" id="ARBA00022692"/>
    </source>
</evidence>
<evidence type="ECO:0000313" key="15">
    <source>
        <dbReference type="EMBL" id="QCB27676.1"/>
    </source>
</evidence>
<evidence type="ECO:0000256" key="8">
    <source>
        <dbReference type="ARBA" id="ARBA00022989"/>
    </source>
</evidence>
<dbReference type="GO" id="GO:0015031">
    <property type="term" value="P:protein transport"/>
    <property type="evidence" value="ECO:0007669"/>
    <property type="project" value="UniProtKB-KW"/>
</dbReference>
<keyword evidence="4" id="KW-0997">Cell inner membrane</keyword>
<dbReference type="GO" id="GO:0015833">
    <property type="term" value="P:peptide transport"/>
    <property type="evidence" value="ECO:0007669"/>
    <property type="project" value="UniProtKB-KW"/>
</dbReference>
<dbReference type="Pfam" id="PF12911">
    <property type="entry name" value="OppC_N"/>
    <property type="match status" value="1"/>
</dbReference>
<dbReference type="EMBL" id="CP039247">
    <property type="protein sequence ID" value="QCB27676.1"/>
    <property type="molecule type" value="Genomic_DNA"/>
</dbReference>
<evidence type="ECO:0000259" key="14">
    <source>
        <dbReference type="PROSITE" id="PS50928"/>
    </source>
</evidence>
<evidence type="ECO:0000256" key="11">
    <source>
        <dbReference type="ARBA" id="ARBA00072251"/>
    </source>
</evidence>
<comment type="similarity">
    <text evidence="10">Belongs to the binding-protein-dependent transport system permease family. OppBC subfamily.</text>
</comment>
<evidence type="ECO:0000256" key="6">
    <source>
        <dbReference type="ARBA" id="ARBA00022856"/>
    </source>
</evidence>
<keyword evidence="7" id="KW-0653">Protein transport</keyword>
<organism evidence="15 16">
    <name type="scientific">Corynebacterium endometrii</name>
    <dbReference type="NCBI Taxonomy" id="2488819"/>
    <lineage>
        <taxon>Bacteria</taxon>
        <taxon>Bacillati</taxon>
        <taxon>Actinomycetota</taxon>
        <taxon>Actinomycetes</taxon>
        <taxon>Mycobacteriales</taxon>
        <taxon>Corynebacteriaceae</taxon>
        <taxon>Corynebacterium</taxon>
    </lineage>
</organism>
<keyword evidence="2 12" id="KW-0813">Transport</keyword>
<dbReference type="GO" id="GO:0005886">
    <property type="term" value="C:plasma membrane"/>
    <property type="evidence" value="ECO:0007669"/>
    <property type="project" value="UniProtKB-SubCell"/>
</dbReference>
<protein>
    <recommendedName>
        <fullName evidence="11">Oligopeptide transport system permease protein OppC</fullName>
    </recommendedName>
</protein>
<dbReference type="SUPFAM" id="SSF161098">
    <property type="entry name" value="MetI-like"/>
    <property type="match status" value="1"/>
</dbReference>
<evidence type="ECO:0000256" key="2">
    <source>
        <dbReference type="ARBA" id="ARBA00022448"/>
    </source>
</evidence>
<feature type="domain" description="ABC transmembrane type-1" evidence="14">
    <location>
        <begin position="134"/>
        <end position="323"/>
    </location>
</feature>
<dbReference type="CDD" id="cd06261">
    <property type="entry name" value="TM_PBP2"/>
    <property type="match status" value="1"/>
</dbReference>
<evidence type="ECO:0000256" key="1">
    <source>
        <dbReference type="ARBA" id="ARBA00004429"/>
    </source>
</evidence>
<proteinExistence type="inferred from homology"/>
<gene>
    <name evidence="15" type="primary">oppC2</name>
    <name evidence="15" type="ORF">CENDO_01890</name>
</gene>
<dbReference type="InterPro" id="IPR050366">
    <property type="entry name" value="BP-dependent_transpt_permease"/>
</dbReference>